<proteinExistence type="predicted"/>
<comment type="caution">
    <text evidence="1">The sequence shown here is derived from an EMBL/GenBank/DDBJ whole genome shotgun (WGS) entry which is preliminary data.</text>
</comment>
<organism evidence="1 2">
    <name type="scientific">Sphingobium indicum BiD32</name>
    <dbReference type="NCBI Taxonomy" id="1301087"/>
    <lineage>
        <taxon>Bacteria</taxon>
        <taxon>Pseudomonadati</taxon>
        <taxon>Pseudomonadota</taxon>
        <taxon>Alphaproteobacteria</taxon>
        <taxon>Sphingomonadales</taxon>
        <taxon>Sphingomonadaceae</taxon>
        <taxon>Sphingobium</taxon>
    </lineage>
</organism>
<reference evidence="2" key="2">
    <citation type="submission" date="2013-04" db="EMBL/GenBank/DDBJ databases">
        <title>Bisphenol A degrading Sphingobium sp. strain BiD32.</title>
        <authorList>
            <person name="Nielsen J.L."/>
            <person name="Zhou N.A."/>
            <person name="Kjeldal H."/>
        </authorList>
    </citation>
    <scope>NUCLEOTIDE SEQUENCE [LARGE SCALE GENOMIC DNA]</scope>
    <source>
        <strain evidence="2">BiD32</strain>
    </source>
</reference>
<evidence type="ECO:0000313" key="2">
    <source>
        <dbReference type="Proteomes" id="UP000013201"/>
    </source>
</evidence>
<keyword evidence="2" id="KW-1185">Reference proteome</keyword>
<dbReference type="Proteomes" id="UP000013201">
    <property type="component" value="Unassembled WGS sequence"/>
</dbReference>
<protein>
    <submittedName>
        <fullName evidence="1">Uncharacterized protein</fullName>
    </submittedName>
</protein>
<dbReference type="EMBL" id="CAVK010000053">
    <property type="protein sequence ID" value="CCW16690.1"/>
    <property type="molecule type" value="Genomic_DNA"/>
</dbReference>
<name>N1MHM0_9SPHN</name>
<evidence type="ECO:0000313" key="1">
    <source>
        <dbReference type="EMBL" id="CCW16690.1"/>
    </source>
</evidence>
<gene>
    <name evidence="1" type="ORF">EBBID32_10280</name>
</gene>
<dbReference type="AlphaFoldDB" id="N1MHM0"/>
<accession>N1MHM0</accession>
<sequence>MARTRDVIRPQVQADDWKRQNDRACGGYGPSGDLGAPLALLRRAAACRSPSPTLSIARQRIGAPTGRRAPGHLHCFAHIRPRFAVERIGA</sequence>
<reference evidence="1 2" key="1">
    <citation type="submission" date="2013-03" db="EMBL/GenBank/DDBJ databases">
        <authorList>
            <person name="Le V."/>
        </authorList>
    </citation>
    <scope>NUCLEOTIDE SEQUENCE [LARGE SCALE GENOMIC DNA]</scope>
    <source>
        <strain evidence="1 2">BiD32</strain>
    </source>
</reference>